<evidence type="ECO:0000256" key="12">
    <source>
        <dbReference type="PIRSR" id="PIRSR001415-1"/>
    </source>
</evidence>
<dbReference type="CDD" id="cd00384">
    <property type="entry name" value="ALAD_PBGS"/>
    <property type="match status" value="1"/>
</dbReference>
<accession>A0A379CGV4</accession>
<dbReference type="NCBIfam" id="NF006762">
    <property type="entry name" value="PRK09283.1"/>
    <property type="match status" value="1"/>
</dbReference>
<feature type="active site" description="Schiff-base intermediate with substrate" evidence="12">
    <location>
        <position position="194"/>
    </location>
</feature>
<comment type="cofactor">
    <cofactor evidence="1">
        <name>Zn(2+)</name>
        <dbReference type="ChEBI" id="CHEBI:29105"/>
    </cofactor>
</comment>
<feature type="binding site" evidence="14">
    <location>
        <position position="128"/>
    </location>
    <ligand>
        <name>Zn(2+)</name>
        <dbReference type="ChEBI" id="CHEBI:29105"/>
        <note>catalytic</note>
    </ligand>
</feature>
<comment type="subunit">
    <text evidence="4 16">Homooctamer.</text>
</comment>
<dbReference type="SMART" id="SM01004">
    <property type="entry name" value="ALAD"/>
    <property type="match status" value="1"/>
</dbReference>
<evidence type="ECO:0000256" key="16">
    <source>
        <dbReference type="RuleBase" id="RU000515"/>
    </source>
</evidence>
<keyword evidence="14" id="KW-0479">Metal-binding</keyword>
<dbReference type="PANTHER" id="PTHR11458:SF0">
    <property type="entry name" value="DELTA-AMINOLEVULINIC ACID DEHYDRATASE"/>
    <property type="match status" value="1"/>
</dbReference>
<comment type="function">
    <text evidence="10">Catalyzes an early step in the biosynthesis of tetrapyrroles. Binds two molecules of 5-aminolevulinate per subunit, each at a distinct site, and catalyzes their condensation to form porphobilinogen.</text>
</comment>
<dbReference type="PIRSF" id="PIRSF001415">
    <property type="entry name" value="Porphbilin_synth"/>
    <property type="match status" value="1"/>
</dbReference>
<evidence type="ECO:0000256" key="2">
    <source>
        <dbReference type="ARBA" id="ARBA00004694"/>
    </source>
</evidence>
<comment type="similarity">
    <text evidence="3 17">Belongs to the ALAD family.</text>
</comment>
<evidence type="ECO:0000256" key="4">
    <source>
        <dbReference type="ARBA" id="ARBA00011823"/>
    </source>
</evidence>
<evidence type="ECO:0000256" key="14">
    <source>
        <dbReference type="PIRSR" id="PIRSR001415-3"/>
    </source>
</evidence>
<evidence type="ECO:0000256" key="13">
    <source>
        <dbReference type="PIRSR" id="PIRSR001415-2"/>
    </source>
</evidence>
<evidence type="ECO:0000256" key="15">
    <source>
        <dbReference type="PIRSR" id="PIRSR001415-5"/>
    </source>
</evidence>
<evidence type="ECO:0000256" key="11">
    <source>
        <dbReference type="ARBA" id="ARBA00047651"/>
    </source>
</evidence>
<keyword evidence="14" id="KW-0862">Zinc</keyword>
<proteinExistence type="inferred from homology"/>
<dbReference type="InterPro" id="IPR030656">
    <property type="entry name" value="ALAD_AS"/>
</dbReference>
<dbReference type="Proteomes" id="UP000255101">
    <property type="component" value="Unassembled WGS sequence"/>
</dbReference>
<evidence type="ECO:0000256" key="10">
    <source>
        <dbReference type="ARBA" id="ARBA00025628"/>
    </source>
</evidence>
<dbReference type="InterPro" id="IPR001731">
    <property type="entry name" value="ALAD"/>
</dbReference>
<feature type="binding site" evidence="13">
    <location>
        <position position="216"/>
    </location>
    <ligand>
        <name>5-aminolevulinate</name>
        <dbReference type="ChEBI" id="CHEBI:356416"/>
        <label>1</label>
    </ligand>
</feature>
<dbReference type="Pfam" id="PF00490">
    <property type="entry name" value="ALAD"/>
    <property type="match status" value="1"/>
</dbReference>
<keyword evidence="8 16" id="KW-0456">Lyase</keyword>
<feature type="binding site" evidence="14">
    <location>
        <position position="120"/>
    </location>
    <ligand>
        <name>Zn(2+)</name>
        <dbReference type="ChEBI" id="CHEBI:29105"/>
        <note>catalytic</note>
    </ligand>
</feature>
<evidence type="ECO:0000256" key="7">
    <source>
        <dbReference type="ARBA" id="ARBA00023133"/>
    </source>
</evidence>
<feature type="active site" description="Schiff-base intermediate with substrate" evidence="12">
    <location>
        <position position="247"/>
    </location>
</feature>
<organism evidence="18 19">
    <name type="scientific">Peptostreptococcus anaerobius</name>
    <dbReference type="NCBI Taxonomy" id="1261"/>
    <lineage>
        <taxon>Bacteria</taxon>
        <taxon>Bacillati</taxon>
        <taxon>Bacillota</taxon>
        <taxon>Clostridia</taxon>
        <taxon>Peptostreptococcales</taxon>
        <taxon>Peptostreptococcaceae</taxon>
        <taxon>Peptostreptococcus</taxon>
    </lineage>
</organism>
<feature type="binding site" evidence="13">
    <location>
        <position position="204"/>
    </location>
    <ligand>
        <name>5-aminolevulinate</name>
        <dbReference type="ChEBI" id="CHEBI:356416"/>
        <label>1</label>
    </ligand>
</feature>
<evidence type="ECO:0000256" key="3">
    <source>
        <dbReference type="ARBA" id="ARBA00008055"/>
    </source>
</evidence>
<dbReference type="PROSITE" id="PS00169">
    <property type="entry name" value="D_ALA_DEHYDRATASE"/>
    <property type="match status" value="1"/>
</dbReference>
<evidence type="ECO:0000256" key="1">
    <source>
        <dbReference type="ARBA" id="ARBA00001947"/>
    </source>
</evidence>
<dbReference type="GO" id="GO:0005829">
    <property type="term" value="C:cytosol"/>
    <property type="evidence" value="ECO:0007669"/>
    <property type="project" value="TreeGrafter"/>
</dbReference>
<keyword evidence="15" id="KW-0460">Magnesium</keyword>
<sequence length="323" mass="36662">MIMKRTRRLRKTGIIRDLVRETRLSMKELVYPIFVIEGQDIRREIPSMPDVYHVSIDRLDEEIQDILNHDIQNIMIFGVTDKKDSCATEAFVEDGIVQRAVRRVKEITDRLTVITDVCMCEYTDHGHCGILDKDGYVNNDATLKYLQKVALSHAQAGADMVAPSDMMDGRVAAIREILDENGFVNIPIMAYSAKYASSFYGPFRDAADSAPSFGDRKQYQMDPANYREAMLECELDIEEGADMIMVKPALAYLDVIKGAKERFGVPVVAYNVSGEYSMVKFAVRQGLLNEEAIYESVQSIKRAGADIIITYFAKDLKKYIDRY</sequence>
<evidence type="ECO:0000256" key="6">
    <source>
        <dbReference type="ARBA" id="ARBA00020771"/>
    </source>
</evidence>
<evidence type="ECO:0000256" key="17">
    <source>
        <dbReference type="RuleBase" id="RU004161"/>
    </source>
</evidence>
<name>A0A379CGV4_9FIRM</name>
<dbReference type="Gene3D" id="3.20.20.70">
    <property type="entry name" value="Aldolase class I"/>
    <property type="match status" value="1"/>
</dbReference>
<dbReference type="InterPro" id="IPR013785">
    <property type="entry name" value="Aldolase_TIM"/>
</dbReference>
<comment type="catalytic activity">
    <reaction evidence="11 16">
        <text>2 5-aminolevulinate = porphobilinogen + 2 H2O + H(+)</text>
        <dbReference type="Rhea" id="RHEA:24064"/>
        <dbReference type="ChEBI" id="CHEBI:15377"/>
        <dbReference type="ChEBI" id="CHEBI:15378"/>
        <dbReference type="ChEBI" id="CHEBI:58126"/>
        <dbReference type="ChEBI" id="CHEBI:356416"/>
        <dbReference type="EC" id="4.2.1.24"/>
    </reaction>
</comment>
<dbReference type="GO" id="GO:0006782">
    <property type="term" value="P:protoporphyrinogen IX biosynthetic process"/>
    <property type="evidence" value="ECO:0007669"/>
    <property type="project" value="UniProtKB-UniPathway"/>
</dbReference>
<dbReference type="FunFam" id="3.20.20.70:FF:000019">
    <property type="entry name" value="Delta-aminolevulinic acid dehydratase"/>
    <property type="match status" value="1"/>
</dbReference>
<evidence type="ECO:0000256" key="9">
    <source>
        <dbReference type="ARBA" id="ARBA00023244"/>
    </source>
</evidence>
<dbReference type="PRINTS" id="PR00144">
    <property type="entry name" value="DALDHYDRTASE"/>
</dbReference>
<feature type="binding site" evidence="13">
    <location>
        <position position="311"/>
    </location>
    <ligand>
        <name>5-aminolevulinate</name>
        <dbReference type="ChEBI" id="CHEBI:356416"/>
        <label>2</label>
    </ligand>
</feature>
<feature type="binding site" evidence="15">
    <location>
        <position position="232"/>
    </location>
    <ligand>
        <name>Mg(2+)</name>
        <dbReference type="ChEBI" id="CHEBI:18420"/>
    </ligand>
</feature>
<comment type="pathway">
    <text evidence="2">Porphyrin-containing compound metabolism; protoporphyrin-IX biosynthesis; coproporphyrinogen-III from 5-aminolevulinate: step 1/4.</text>
</comment>
<evidence type="ECO:0000256" key="5">
    <source>
        <dbReference type="ARBA" id="ARBA00012053"/>
    </source>
</evidence>
<keyword evidence="7" id="KW-0350">Heme biosynthesis</keyword>
<evidence type="ECO:0000256" key="8">
    <source>
        <dbReference type="ARBA" id="ARBA00023239"/>
    </source>
</evidence>
<keyword evidence="9 16" id="KW-0627">Porphyrin biosynthesis</keyword>
<feature type="binding site" evidence="14">
    <location>
        <position position="118"/>
    </location>
    <ligand>
        <name>Zn(2+)</name>
        <dbReference type="ChEBI" id="CHEBI:29105"/>
        <note>catalytic</note>
    </ligand>
</feature>
<dbReference type="GO" id="GO:0004655">
    <property type="term" value="F:porphobilinogen synthase activity"/>
    <property type="evidence" value="ECO:0007669"/>
    <property type="project" value="UniProtKB-EC"/>
</dbReference>
<gene>
    <name evidence="18" type="primary">hemB</name>
    <name evidence="18" type="ORF">NCTC11460_01252</name>
</gene>
<dbReference type="SUPFAM" id="SSF51569">
    <property type="entry name" value="Aldolase"/>
    <property type="match status" value="1"/>
</dbReference>
<protein>
    <recommendedName>
        <fullName evidence="6 16">Delta-aminolevulinic acid dehydratase</fullName>
        <ecNumber evidence="5 16">4.2.1.24</ecNumber>
    </recommendedName>
</protein>
<evidence type="ECO:0000313" key="19">
    <source>
        <dbReference type="Proteomes" id="UP000255101"/>
    </source>
</evidence>
<dbReference type="GO" id="GO:0008270">
    <property type="term" value="F:zinc ion binding"/>
    <property type="evidence" value="ECO:0007669"/>
    <property type="project" value="TreeGrafter"/>
</dbReference>
<dbReference type="AlphaFoldDB" id="A0A379CGV4"/>
<feature type="binding site" evidence="13">
    <location>
        <position position="273"/>
    </location>
    <ligand>
        <name>5-aminolevulinate</name>
        <dbReference type="ChEBI" id="CHEBI:356416"/>
        <label>2</label>
    </ligand>
</feature>
<dbReference type="EC" id="4.2.1.24" evidence="5 16"/>
<evidence type="ECO:0000313" key="18">
    <source>
        <dbReference type="EMBL" id="SUB61324.1"/>
    </source>
</evidence>
<dbReference type="PANTHER" id="PTHR11458">
    <property type="entry name" value="DELTA-AMINOLEVULINIC ACID DEHYDRATASE"/>
    <property type="match status" value="1"/>
</dbReference>
<dbReference type="UniPathway" id="UPA00251">
    <property type="reaction ID" value="UER00318"/>
</dbReference>
<reference evidence="18 19" key="1">
    <citation type="submission" date="2018-06" db="EMBL/GenBank/DDBJ databases">
        <authorList>
            <consortium name="Pathogen Informatics"/>
            <person name="Doyle S."/>
        </authorList>
    </citation>
    <scope>NUCLEOTIDE SEQUENCE [LARGE SCALE GENOMIC DNA]</scope>
    <source>
        <strain evidence="18 19">NCTC11460</strain>
    </source>
</reference>
<dbReference type="EMBL" id="UGTB01000004">
    <property type="protein sequence ID" value="SUB61324.1"/>
    <property type="molecule type" value="Genomic_DNA"/>
</dbReference>